<keyword evidence="2" id="KW-0812">Transmembrane</keyword>
<gene>
    <name evidence="4" type="ORF">CCH79_00019325</name>
</gene>
<dbReference type="PANTHER" id="PTHR12019">
    <property type="entry name" value="LAMINA-ASSOCIATED POLYPEPTIDE THYMOPOIETIN"/>
    <property type="match status" value="1"/>
</dbReference>
<dbReference type="InterPro" id="IPR013146">
    <property type="entry name" value="LEM-like_dom"/>
</dbReference>
<dbReference type="InterPro" id="IPR051656">
    <property type="entry name" value="LEM_domain"/>
</dbReference>
<dbReference type="SUPFAM" id="SSF63451">
    <property type="entry name" value="LEM domain"/>
    <property type="match status" value="1"/>
</dbReference>
<dbReference type="Pfam" id="PF08198">
    <property type="entry name" value="Thymopoietin"/>
    <property type="match status" value="1"/>
</dbReference>
<sequence length="367" mass="39738">MPEYLDDPSVLTKDKLKSELVAHNVELPSGNQTKDVYVQLYLKNLTVQNERNVAAVVLDAFSSDEELPPVVASNKSHSSGRPPAAPRLLMSMVDSTRKLYQKKLQKFLDDGPAQPFPTEIQVNHNGNSESEIYSDTEDVVMAVPEPVIEPEPVPVVETQVRSRGKSPASSHTSSRSSQNKAVRRWFRNLTVLNRTAAVPGKIYVEKITANDQTLGVEKDVLKELFPNINSPTGIGASCRKPIRGAAGRPLISSDLWSDENSCLSPKTTKTSSYSYTGSHVVNRVSSLNLSTSFTSFSSSSSSSSKLSATAPSAGPTRAVSHSMTLWKKVALFAVLATFVIFVYLAMETNSVSPFQASDSKSVASGTP</sequence>
<accession>A0A315VIK7</accession>
<evidence type="ECO:0000313" key="4">
    <source>
        <dbReference type="EMBL" id="PWA22176.1"/>
    </source>
</evidence>
<keyword evidence="5" id="KW-1185">Reference proteome</keyword>
<feature type="region of interest" description="Disordered" evidence="1">
    <location>
        <begin position="157"/>
        <end position="180"/>
    </location>
</feature>
<dbReference type="SMART" id="SM01261">
    <property type="entry name" value="Thymopoietin"/>
    <property type="match status" value="1"/>
</dbReference>
<evidence type="ECO:0000256" key="1">
    <source>
        <dbReference type="SAM" id="MobiDB-lite"/>
    </source>
</evidence>
<dbReference type="EMBL" id="NHOQ01001797">
    <property type="protein sequence ID" value="PWA22176.1"/>
    <property type="molecule type" value="Genomic_DNA"/>
</dbReference>
<feature type="domain" description="LEM-like" evidence="3">
    <location>
        <begin position="5"/>
        <end position="48"/>
    </location>
</feature>
<dbReference type="InterPro" id="IPR011015">
    <property type="entry name" value="LEM/LEM-like_dom_sf"/>
</dbReference>
<dbReference type="CDD" id="cd12935">
    <property type="entry name" value="LEM_like"/>
    <property type="match status" value="1"/>
</dbReference>
<dbReference type="GO" id="GO:0003677">
    <property type="term" value="F:DNA binding"/>
    <property type="evidence" value="ECO:0007669"/>
    <property type="project" value="InterPro"/>
</dbReference>
<evidence type="ECO:0000313" key="5">
    <source>
        <dbReference type="Proteomes" id="UP000250572"/>
    </source>
</evidence>
<feature type="region of interest" description="Disordered" evidence="1">
    <location>
        <begin position="296"/>
        <end position="316"/>
    </location>
</feature>
<evidence type="ECO:0000259" key="3">
    <source>
        <dbReference type="PROSITE" id="PS50955"/>
    </source>
</evidence>
<name>A0A315VIK7_GAMAF</name>
<dbReference type="Proteomes" id="UP000250572">
    <property type="component" value="Unassembled WGS sequence"/>
</dbReference>
<dbReference type="FunFam" id="1.10.720.40:FF:000001">
    <property type="entry name" value="LEM domain containing 2, isoform CRA_a"/>
    <property type="match status" value="1"/>
</dbReference>
<evidence type="ECO:0000256" key="2">
    <source>
        <dbReference type="SAM" id="Phobius"/>
    </source>
</evidence>
<feature type="compositionally biased region" description="Low complexity" evidence="1">
    <location>
        <begin position="166"/>
        <end position="177"/>
    </location>
</feature>
<protein>
    <recommendedName>
        <fullName evidence="3">LEM-like domain-containing protein</fullName>
    </recommendedName>
</protein>
<dbReference type="PROSITE" id="PS50955">
    <property type="entry name" value="LEM_LIKE"/>
    <property type="match status" value="1"/>
</dbReference>
<dbReference type="PANTHER" id="PTHR12019:SF21">
    <property type="entry name" value="THYMOPOIETIN A"/>
    <property type="match status" value="1"/>
</dbReference>
<dbReference type="AlphaFoldDB" id="A0A315VIK7"/>
<keyword evidence="2" id="KW-1133">Transmembrane helix</keyword>
<organism evidence="4 5">
    <name type="scientific">Gambusia affinis</name>
    <name type="common">Western mosquitofish</name>
    <name type="synonym">Heterandria affinis</name>
    <dbReference type="NCBI Taxonomy" id="33528"/>
    <lineage>
        <taxon>Eukaryota</taxon>
        <taxon>Metazoa</taxon>
        <taxon>Chordata</taxon>
        <taxon>Craniata</taxon>
        <taxon>Vertebrata</taxon>
        <taxon>Euteleostomi</taxon>
        <taxon>Actinopterygii</taxon>
        <taxon>Neopterygii</taxon>
        <taxon>Teleostei</taxon>
        <taxon>Neoteleostei</taxon>
        <taxon>Acanthomorphata</taxon>
        <taxon>Ovalentaria</taxon>
        <taxon>Atherinomorphae</taxon>
        <taxon>Cyprinodontiformes</taxon>
        <taxon>Poeciliidae</taxon>
        <taxon>Poeciliinae</taxon>
        <taxon>Gambusia</taxon>
    </lineage>
</organism>
<dbReference type="Gene3D" id="1.10.720.40">
    <property type="match status" value="1"/>
</dbReference>
<proteinExistence type="predicted"/>
<reference evidence="4 5" key="1">
    <citation type="journal article" date="2018" name="G3 (Bethesda)">
        <title>A High-Quality Reference Genome for the Invasive Mosquitofish Gambusia affinis Using a Chicago Library.</title>
        <authorList>
            <person name="Hoffberg S.L."/>
            <person name="Troendle N.J."/>
            <person name="Glenn T.C."/>
            <person name="Mahmud O."/>
            <person name="Louha S."/>
            <person name="Chalopin D."/>
            <person name="Bennetzen J.L."/>
            <person name="Mauricio R."/>
        </authorList>
    </citation>
    <scope>NUCLEOTIDE SEQUENCE [LARGE SCALE GENOMIC DNA]</scope>
    <source>
        <strain evidence="4">NE01/NJP1002.9</strain>
        <tissue evidence="4">Muscle</tissue>
    </source>
</reference>
<keyword evidence="2" id="KW-0472">Membrane</keyword>
<dbReference type="STRING" id="33528.ENSGAFP00000008106"/>
<comment type="caution">
    <text evidence="4">The sequence shown here is derived from an EMBL/GenBank/DDBJ whole genome shotgun (WGS) entry which is preliminary data.</text>
</comment>
<feature type="compositionally biased region" description="Low complexity" evidence="1">
    <location>
        <begin position="296"/>
        <end position="313"/>
    </location>
</feature>
<feature type="transmembrane region" description="Helical" evidence="2">
    <location>
        <begin position="329"/>
        <end position="346"/>
    </location>
</feature>